<accession>A0AAX6EJD9</accession>
<proteinExistence type="predicted"/>
<dbReference type="GO" id="GO:0008270">
    <property type="term" value="F:zinc ion binding"/>
    <property type="evidence" value="ECO:0007669"/>
    <property type="project" value="UniProtKB-KW"/>
</dbReference>
<protein>
    <submittedName>
        <fullName evidence="4">Protein SIP5-like</fullName>
    </submittedName>
</protein>
<dbReference type="GO" id="GO:0005737">
    <property type="term" value="C:cytoplasm"/>
    <property type="evidence" value="ECO:0007669"/>
    <property type="project" value="TreeGrafter"/>
</dbReference>
<dbReference type="InterPro" id="IPR001841">
    <property type="entry name" value="Znf_RING"/>
</dbReference>
<organism evidence="4 5">
    <name type="scientific">Iris pallida</name>
    <name type="common">Sweet iris</name>
    <dbReference type="NCBI Taxonomy" id="29817"/>
    <lineage>
        <taxon>Eukaryota</taxon>
        <taxon>Viridiplantae</taxon>
        <taxon>Streptophyta</taxon>
        <taxon>Embryophyta</taxon>
        <taxon>Tracheophyta</taxon>
        <taxon>Spermatophyta</taxon>
        <taxon>Magnoliopsida</taxon>
        <taxon>Liliopsida</taxon>
        <taxon>Asparagales</taxon>
        <taxon>Iridaceae</taxon>
        <taxon>Iridoideae</taxon>
        <taxon>Irideae</taxon>
        <taxon>Iris</taxon>
    </lineage>
</organism>
<dbReference type="AlphaFoldDB" id="A0AAX6EJD9"/>
<dbReference type="PANTHER" id="PTHR31315:SF1">
    <property type="entry name" value="PROTEIN SIP5"/>
    <property type="match status" value="1"/>
</dbReference>
<feature type="region of interest" description="Disordered" evidence="2">
    <location>
        <begin position="240"/>
        <end position="265"/>
    </location>
</feature>
<evidence type="ECO:0000259" key="3">
    <source>
        <dbReference type="PROSITE" id="PS50089"/>
    </source>
</evidence>
<reference evidence="4" key="2">
    <citation type="submission" date="2023-04" db="EMBL/GenBank/DDBJ databases">
        <authorList>
            <person name="Bruccoleri R.E."/>
            <person name="Oakeley E.J."/>
            <person name="Faust A.-M."/>
            <person name="Dessus-Babus S."/>
            <person name="Altorfer M."/>
            <person name="Burckhardt D."/>
            <person name="Oertli M."/>
            <person name="Naumann U."/>
            <person name="Petersen F."/>
            <person name="Wong J."/>
        </authorList>
    </citation>
    <scope>NUCLEOTIDE SEQUENCE</scope>
    <source>
        <strain evidence="4">GSM-AAB239-AS_SAM_17_03QT</strain>
        <tissue evidence="4">Leaf</tissue>
    </source>
</reference>
<keyword evidence="1" id="KW-0479">Metal-binding</keyword>
<evidence type="ECO:0000256" key="1">
    <source>
        <dbReference type="PROSITE-ProRule" id="PRU00175"/>
    </source>
</evidence>
<dbReference type="Proteomes" id="UP001140949">
    <property type="component" value="Unassembled WGS sequence"/>
</dbReference>
<sequence length="357" mass="39362">MGNKMCGGRRRRPVEERLTRPQRIRRQASDVDYRRLRRLIVAEKLAPCFDAADELPSSAAGADLEECPICFFYYPSLNRSRCCAKGICTECFLQMKPSCVTRSAQCPFCKTSCYAVEYRGVRTEEEKDLERQEEQKVIEAKRRMQYESQTEECVVWAGEPQSLVELLPPVDVEGPSSCECVGEVDGDVQVECSEMQESTDLGVSPDPNTCNTRHEELDVDLEEVMVMEAIWRSLQDSRLRQSGSRGIGSPSEGSNPHGRALQPGRRGEHLSFCSLAEGVAVAIARLAKHSGVQPRISEPGCETIQTGSCTFEPNSPQPETEFSASYGLRIGAIIGETIVSGTEVPISMGNALPLSAV</sequence>
<evidence type="ECO:0000313" key="5">
    <source>
        <dbReference type="Proteomes" id="UP001140949"/>
    </source>
</evidence>
<dbReference type="InterPro" id="IPR039301">
    <property type="entry name" value="Sip5/DA2"/>
</dbReference>
<evidence type="ECO:0000256" key="2">
    <source>
        <dbReference type="SAM" id="MobiDB-lite"/>
    </source>
</evidence>
<evidence type="ECO:0000313" key="4">
    <source>
        <dbReference type="EMBL" id="KAJ6804049.1"/>
    </source>
</evidence>
<gene>
    <name evidence="4" type="ORF">M6B38_186280</name>
</gene>
<name>A0AAX6EJD9_IRIPA</name>
<keyword evidence="1" id="KW-0862">Zinc</keyword>
<feature type="domain" description="RING-type" evidence="3">
    <location>
        <begin position="67"/>
        <end position="110"/>
    </location>
</feature>
<dbReference type="PANTHER" id="PTHR31315">
    <property type="entry name" value="PROTEIN SIP5"/>
    <property type="match status" value="1"/>
</dbReference>
<reference evidence="4" key="1">
    <citation type="journal article" date="2023" name="GigaByte">
        <title>Genome assembly of the bearded iris, Iris pallida Lam.</title>
        <authorList>
            <person name="Bruccoleri R.E."/>
            <person name="Oakeley E.J."/>
            <person name="Faust A.M.E."/>
            <person name="Altorfer M."/>
            <person name="Dessus-Babus S."/>
            <person name="Burckhardt D."/>
            <person name="Oertli M."/>
            <person name="Naumann U."/>
            <person name="Petersen F."/>
            <person name="Wong J."/>
        </authorList>
    </citation>
    <scope>NUCLEOTIDE SEQUENCE</scope>
    <source>
        <strain evidence="4">GSM-AAB239-AS_SAM_17_03QT</strain>
    </source>
</reference>
<dbReference type="EMBL" id="JANAVB010036020">
    <property type="protein sequence ID" value="KAJ6804049.1"/>
    <property type="molecule type" value="Genomic_DNA"/>
</dbReference>
<dbReference type="PROSITE" id="PS50089">
    <property type="entry name" value="ZF_RING_2"/>
    <property type="match status" value="1"/>
</dbReference>
<comment type="caution">
    <text evidence="4">The sequence shown here is derived from an EMBL/GenBank/DDBJ whole genome shotgun (WGS) entry which is preliminary data.</text>
</comment>
<keyword evidence="5" id="KW-1185">Reference proteome</keyword>
<keyword evidence="1" id="KW-0863">Zinc-finger</keyword>